<name>A0A8T1WJ68_9STRA</name>
<feature type="compositionally biased region" description="Basic residues" evidence="6">
    <location>
        <begin position="1027"/>
        <end position="1038"/>
    </location>
</feature>
<evidence type="ECO:0000256" key="6">
    <source>
        <dbReference type="SAM" id="MobiDB-lite"/>
    </source>
</evidence>
<dbReference type="InterPro" id="IPR001965">
    <property type="entry name" value="Znf_PHD"/>
</dbReference>
<dbReference type="GO" id="GO:0008270">
    <property type="term" value="F:zinc ion binding"/>
    <property type="evidence" value="ECO:0007669"/>
    <property type="project" value="UniProtKB-KW"/>
</dbReference>
<feature type="compositionally biased region" description="Basic and acidic residues" evidence="6">
    <location>
        <begin position="749"/>
        <end position="763"/>
    </location>
</feature>
<dbReference type="Pfam" id="PF07496">
    <property type="entry name" value="zf-CW"/>
    <property type="match status" value="3"/>
</dbReference>
<feature type="compositionally biased region" description="Basic residues" evidence="6">
    <location>
        <begin position="285"/>
        <end position="313"/>
    </location>
</feature>
<protein>
    <submittedName>
        <fullName evidence="10">CW-type Zinc Finger</fullName>
    </submittedName>
</protein>
<dbReference type="InterPro" id="IPR011124">
    <property type="entry name" value="Znf_CW"/>
</dbReference>
<sequence length="1258" mass="135860">MADSDASASSSSSSDSVLIRVPLDQRRRKKLRAQLQEDQRRQRERQAAAAASPRPQIELDGDRGKGEYICVVCEREGDELVVCAGPCISAFHARCLPTGSGAAEADAAWLCPSCRRGTHACFHCKQTGVEALEEDAALAPASAAPAGQRPVRKCRALSCGKFYHQDCITQFPLARIAINTHFICPLHTCAGCNQSGAQQEAVRCMRCPVAYHAKCLPPDCVRQISSKLIICPKHAAGQPHEKGGREEKPAAKSAAVSRQLSEVQAQEEHEDEAMSEASAVSASSARRREKREKREKRDKKKKKKKKKKDKHKRESLASQADDEQEHGKDDDSSSKKRKRSKRESLEADESANAQRGEKGSPSTPSSRRTEPSAATVATPSADAGASRSPVSSLALFESPATATKRIQERLEEALGKSDDDDDDSDGSTTIPSLKKKRSSSQMTGAQGDATADASHEASSIVKKERTASLASEAEQYEAKEPIKSPVPSSPVPTSPSGDKDSVEARSCAEEDTPDSHAERKKERQEGHAESATDCGKQRNQPLSAEEGALKLEIPKSPSASVLMPSSSSIADRGLVLKHVPSEGEDDDEEGTAGSATPHADATPRTPRGGRGPGKKKRKNKVKREAQRVLKRETSEEEEDEGNEAKWVQCDSCKKWRTVPRDFNLDAMPKHWYCNMNTWDERFASCDVAEEVLKANPSPQAEKRRNKLKAKSKSTASSAGDDGGYSSSGSGPLKRSGGSLKGSVTDMAALEEKEKGSRSKNKDKASKKRKITKQLKEKYREVKWVQCESTQCGKWRVVPASINFDRLPAVWYCHLNTWAPELANCSAPNPPEVDVFLLKQAKKEGRPSKKARASSSSGDAAPAVPVSATPSGGMTPTSSANDLTNLGKSNSTKHGKGSKSTAPGTGNGPPTISGGGSFADGANSSSNNNNADNSGAGHSTKGRGGRAHHNNGSTTASGIKKTVLEWAQCEKCNKWRKLPQHIKSSTLPDKWYCSMNHWDPSHAKCSVAEEADQEPLPLPPHPGSQWHKGGHKGQRTRRGKLSYSELLYGSTGQLRKAYTGESSTLSFDYEGSTYHRDDQYKHSSMYVSPAAMEAAATMAGWSGSDRVNRETRCSNEPSNGKVDALAAATPPQASVDHVAALVLKSMDLRRRRSVSELFDAINSAPRDSEAASTGLASLAVVTAALGQLEHRGLVEKVDEFSDEAEEDDPSHKRRRTDSLFNGAVSVPTHYRKVPTRPLKASKCWKFGSNVVALSPVNDS</sequence>
<feature type="compositionally biased region" description="Low complexity" evidence="6">
    <location>
        <begin position="918"/>
        <end position="936"/>
    </location>
</feature>
<feature type="region of interest" description="Disordered" evidence="6">
    <location>
        <begin position="842"/>
        <end position="955"/>
    </location>
</feature>
<keyword evidence="2" id="KW-0677">Repeat</keyword>
<feature type="compositionally biased region" description="Basic residues" evidence="6">
    <location>
        <begin position="939"/>
        <end position="948"/>
    </location>
</feature>
<dbReference type="InterPro" id="IPR055197">
    <property type="entry name" value="PHDvar_NSD"/>
</dbReference>
<evidence type="ECO:0000256" key="3">
    <source>
        <dbReference type="ARBA" id="ARBA00022771"/>
    </source>
</evidence>
<feature type="region of interest" description="Disordered" evidence="6">
    <location>
        <begin position="1006"/>
        <end position="1038"/>
    </location>
</feature>
<dbReference type="PROSITE" id="PS50089">
    <property type="entry name" value="ZF_RING_2"/>
    <property type="match status" value="1"/>
</dbReference>
<dbReference type="Pfam" id="PF23004">
    <property type="entry name" value="PHDvar_NSD"/>
    <property type="match status" value="1"/>
</dbReference>
<feature type="compositionally biased region" description="Low complexity" evidence="6">
    <location>
        <begin position="1"/>
        <end position="16"/>
    </location>
</feature>
<dbReference type="EMBL" id="JAGDFM010000010">
    <property type="protein sequence ID" value="KAG7392548.1"/>
    <property type="molecule type" value="Genomic_DNA"/>
</dbReference>
<feature type="compositionally biased region" description="Basic and acidic residues" evidence="6">
    <location>
        <begin position="497"/>
        <end position="530"/>
    </location>
</feature>
<evidence type="ECO:0000313" key="11">
    <source>
        <dbReference type="Proteomes" id="UP000694044"/>
    </source>
</evidence>
<dbReference type="GO" id="GO:0006338">
    <property type="term" value="P:chromatin remodeling"/>
    <property type="evidence" value="ECO:0007669"/>
    <property type="project" value="UniProtKB-ARBA"/>
</dbReference>
<dbReference type="CDD" id="cd15566">
    <property type="entry name" value="PHD3_NSD"/>
    <property type="match status" value="1"/>
</dbReference>
<feature type="region of interest" description="Disordered" evidence="6">
    <location>
        <begin position="1"/>
        <end position="60"/>
    </location>
</feature>
<keyword evidence="1" id="KW-0479">Metal-binding</keyword>
<keyword evidence="11" id="KW-1185">Reference proteome</keyword>
<feature type="compositionally biased region" description="Basic and acidic residues" evidence="6">
    <location>
        <begin position="35"/>
        <end position="46"/>
    </location>
</feature>
<evidence type="ECO:0000259" key="7">
    <source>
        <dbReference type="PROSITE" id="PS50016"/>
    </source>
</evidence>
<dbReference type="PROSITE" id="PS01359">
    <property type="entry name" value="ZF_PHD_1"/>
    <property type="match status" value="1"/>
</dbReference>
<dbReference type="PANTHER" id="PTHR46235">
    <property type="entry name" value="PHD FINGER-CONTAINING PROTEIN DDB_G0268158"/>
    <property type="match status" value="1"/>
</dbReference>
<dbReference type="InterPro" id="IPR059153">
    <property type="entry name" value="NSD_PHD-1st"/>
</dbReference>
<feature type="compositionally biased region" description="Polar residues" evidence="6">
    <location>
        <begin position="897"/>
        <end position="909"/>
    </location>
</feature>
<feature type="compositionally biased region" description="Low complexity" evidence="6">
    <location>
        <begin position="275"/>
        <end position="284"/>
    </location>
</feature>
<evidence type="ECO:0000313" key="10">
    <source>
        <dbReference type="EMBL" id="KAG7392548.1"/>
    </source>
</evidence>
<dbReference type="InterPro" id="IPR001841">
    <property type="entry name" value="Znf_RING"/>
</dbReference>
<feature type="domain" description="CW-type" evidence="9">
    <location>
        <begin position="959"/>
        <end position="1012"/>
    </location>
</feature>
<dbReference type="SMART" id="SM00249">
    <property type="entry name" value="PHD"/>
    <property type="match status" value="3"/>
</dbReference>
<feature type="compositionally biased region" description="Basic residues" evidence="6">
    <location>
        <begin position="612"/>
        <end position="621"/>
    </location>
</feature>
<feature type="compositionally biased region" description="Basic and acidic residues" evidence="6">
    <location>
        <begin position="325"/>
        <end position="334"/>
    </location>
</feature>
<dbReference type="InterPro" id="IPR019787">
    <property type="entry name" value="Znf_PHD-finger"/>
</dbReference>
<feature type="compositionally biased region" description="Low complexity" evidence="6">
    <location>
        <begin position="852"/>
        <end position="870"/>
    </location>
</feature>
<feature type="domain" description="RING-type" evidence="8">
    <location>
        <begin position="70"/>
        <end position="115"/>
    </location>
</feature>
<dbReference type="CDD" id="cd15565">
    <property type="entry name" value="PHD2_NSD"/>
    <property type="match status" value="1"/>
</dbReference>
<accession>A0A8T1WJ68</accession>
<dbReference type="SMART" id="SM00184">
    <property type="entry name" value="RING"/>
    <property type="match status" value="2"/>
</dbReference>
<feature type="compositionally biased region" description="Low complexity" evidence="6">
    <location>
        <begin position="712"/>
        <end position="730"/>
    </location>
</feature>
<gene>
    <name evidence="10" type="primary">ATHP-1</name>
    <name evidence="10" type="ORF">PHYPSEUDO_000236</name>
</gene>
<reference evidence="10" key="1">
    <citation type="submission" date="2021-02" db="EMBL/GenBank/DDBJ databases">
        <authorList>
            <person name="Palmer J.M."/>
        </authorList>
    </citation>
    <scope>NUCLEOTIDE SEQUENCE</scope>
    <source>
        <strain evidence="10">SCRP734</strain>
    </source>
</reference>
<feature type="region of interest" description="Disordered" evidence="6">
    <location>
        <begin position="1196"/>
        <end position="1219"/>
    </location>
</feature>
<feature type="domain" description="CW-type" evidence="9">
    <location>
        <begin position="640"/>
        <end position="693"/>
    </location>
</feature>
<feature type="compositionally biased region" description="Basic and acidic residues" evidence="6">
    <location>
        <begin position="405"/>
        <end position="417"/>
    </location>
</feature>
<evidence type="ECO:0000256" key="4">
    <source>
        <dbReference type="ARBA" id="ARBA00022833"/>
    </source>
</evidence>
<dbReference type="InterPro" id="IPR055198">
    <property type="entry name" value="NSD_PHD"/>
</dbReference>
<feature type="compositionally biased region" description="Basic and acidic residues" evidence="6">
    <location>
        <begin position="239"/>
        <end position="250"/>
    </location>
</feature>
<evidence type="ECO:0000259" key="8">
    <source>
        <dbReference type="PROSITE" id="PS50089"/>
    </source>
</evidence>
<feature type="compositionally biased region" description="Polar residues" evidence="6">
    <location>
        <begin position="871"/>
        <end position="889"/>
    </location>
</feature>
<keyword evidence="3 5" id="KW-0863">Zinc-finger</keyword>
<organism evidence="10 11">
    <name type="scientific">Phytophthora pseudosyringae</name>
    <dbReference type="NCBI Taxonomy" id="221518"/>
    <lineage>
        <taxon>Eukaryota</taxon>
        <taxon>Sar</taxon>
        <taxon>Stramenopiles</taxon>
        <taxon>Oomycota</taxon>
        <taxon>Peronosporomycetes</taxon>
        <taxon>Peronosporales</taxon>
        <taxon>Peronosporaceae</taxon>
        <taxon>Phytophthora</taxon>
    </lineage>
</organism>
<evidence type="ECO:0000259" key="9">
    <source>
        <dbReference type="PROSITE" id="PS51050"/>
    </source>
</evidence>
<keyword evidence="4" id="KW-0862">Zinc</keyword>
<evidence type="ECO:0000256" key="2">
    <source>
        <dbReference type="ARBA" id="ARBA00022737"/>
    </source>
</evidence>
<dbReference type="Pfam" id="PF23011">
    <property type="entry name" value="PHD-1st_NSD"/>
    <property type="match status" value="1"/>
</dbReference>
<evidence type="ECO:0000256" key="5">
    <source>
        <dbReference type="PROSITE-ProRule" id="PRU00175"/>
    </source>
</evidence>
<dbReference type="PANTHER" id="PTHR46235:SF3">
    <property type="entry name" value="PHD FINGER-CONTAINING PROTEIN DDB_G0268158"/>
    <property type="match status" value="1"/>
</dbReference>
<feature type="compositionally biased region" description="Basic and acidic residues" evidence="6">
    <location>
        <begin position="622"/>
        <end position="633"/>
    </location>
</feature>
<feature type="region of interest" description="Disordered" evidence="6">
    <location>
        <begin position="235"/>
        <end position="650"/>
    </location>
</feature>
<feature type="domain" description="PHD-type" evidence="7">
    <location>
        <begin position="67"/>
        <end position="117"/>
    </location>
</feature>
<evidence type="ECO:0000256" key="1">
    <source>
        <dbReference type="ARBA" id="ARBA00022723"/>
    </source>
</evidence>
<feature type="domain" description="CW-type" evidence="9">
    <location>
        <begin position="777"/>
        <end position="832"/>
    </location>
</feature>
<dbReference type="AlphaFoldDB" id="A0A8T1WJ68"/>
<feature type="region of interest" description="Disordered" evidence="6">
    <location>
        <begin position="696"/>
        <end position="771"/>
    </location>
</feature>
<dbReference type="Proteomes" id="UP000694044">
    <property type="component" value="Unassembled WGS sequence"/>
</dbReference>
<dbReference type="PROSITE" id="PS51050">
    <property type="entry name" value="ZF_CW"/>
    <property type="match status" value="3"/>
</dbReference>
<dbReference type="PROSITE" id="PS50016">
    <property type="entry name" value="ZF_PHD_2"/>
    <property type="match status" value="1"/>
</dbReference>
<feature type="compositionally biased region" description="Low complexity" evidence="6">
    <location>
        <begin position="556"/>
        <end position="568"/>
    </location>
</feature>
<comment type="caution">
    <text evidence="10">The sequence shown here is derived from an EMBL/GenBank/DDBJ whole genome shotgun (WGS) entry which is preliminary data.</text>
</comment>
<dbReference type="Pfam" id="PF22908">
    <property type="entry name" value="PHD_NSD"/>
    <property type="match status" value="1"/>
</dbReference>
<dbReference type="OrthoDB" id="757982at2759"/>
<dbReference type="InterPro" id="IPR019786">
    <property type="entry name" value="Zinc_finger_PHD-type_CS"/>
</dbReference>
<proteinExistence type="predicted"/>
<feature type="compositionally biased region" description="Low complexity" evidence="6">
    <location>
        <begin position="47"/>
        <end position="56"/>
    </location>
</feature>